<dbReference type="Gene3D" id="3.40.50.300">
    <property type="entry name" value="P-loop containing nucleotide triphosphate hydrolases"/>
    <property type="match status" value="2"/>
</dbReference>
<feature type="domain" description="Helicase HerA central" evidence="1">
    <location>
        <begin position="171"/>
        <end position="416"/>
    </location>
</feature>
<dbReference type="HOGENOM" id="CLU_023842_0_0_5"/>
<gene>
    <name evidence="2" type="ordered locus">RPB_3348</name>
</gene>
<dbReference type="STRING" id="316058.RPB_3348"/>
<organism evidence="2 3">
    <name type="scientific">Rhodopseudomonas palustris (strain HaA2)</name>
    <dbReference type="NCBI Taxonomy" id="316058"/>
    <lineage>
        <taxon>Bacteria</taxon>
        <taxon>Pseudomonadati</taxon>
        <taxon>Pseudomonadota</taxon>
        <taxon>Alphaproteobacteria</taxon>
        <taxon>Hyphomicrobiales</taxon>
        <taxon>Nitrobacteraceae</taxon>
        <taxon>Rhodopseudomonas</taxon>
    </lineage>
</organism>
<dbReference type="PANTHER" id="PTHR42957">
    <property type="entry name" value="HELICASE MJ1565-RELATED"/>
    <property type="match status" value="1"/>
</dbReference>
<dbReference type="EMBL" id="CP000250">
    <property type="protein sequence ID" value="ABD08044.1"/>
    <property type="molecule type" value="Genomic_DNA"/>
</dbReference>
<evidence type="ECO:0000259" key="1">
    <source>
        <dbReference type="Pfam" id="PF01935"/>
    </source>
</evidence>
<dbReference type="KEGG" id="rpb:RPB_3348"/>
<evidence type="ECO:0000313" key="3">
    <source>
        <dbReference type="Proteomes" id="UP000008809"/>
    </source>
</evidence>
<dbReference type="InterPro" id="IPR027417">
    <property type="entry name" value="P-loop_NTPase"/>
</dbReference>
<evidence type="ECO:0000313" key="2">
    <source>
        <dbReference type="EMBL" id="ABD08044.1"/>
    </source>
</evidence>
<keyword evidence="3" id="KW-1185">Reference proteome</keyword>
<name>Q2IUR6_RHOP2</name>
<protein>
    <recommendedName>
        <fullName evidence="1">Helicase HerA central domain-containing protein</fullName>
    </recommendedName>
</protein>
<dbReference type="Proteomes" id="UP000008809">
    <property type="component" value="Chromosome"/>
</dbReference>
<dbReference type="InterPro" id="IPR008571">
    <property type="entry name" value="HerA-like"/>
</dbReference>
<dbReference type="PANTHER" id="PTHR42957:SF1">
    <property type="entry name" value="HELICASE MJ1565-RELATED"/>
    <property type="match status" value="1"/>
</dbReference>
<dbReference type="SUPFAM" id="SSF52540">
    <property type="entry name" value="P-loop containing nucleoside triphosphate hydrolases"/>
    <property type="match status" value="1"/>
</dbReference>
<reference evidence="2 3" key="1">
    <citation type="submission" date="2006-01" db="EMBL/GenBank/DDBJ databases">
        <title>Complete sequence of Rhodopseudomonas palustris HaA2.</title>
        <authorList>
            <consortium name="US DOE Joint Genome Institute"/>
            <person name="Copeland A."/>
            <person name="Lucas S."/>
            <person name="Lapidus A."/>
            <person name="Barry K."/>
            <person name="Detter J.C."/>
            <person name="Glavina T."/>
            <person name="Hammon N."/>
            <person name="Israni S."/>
            <person name="Pitluck S."/>
            <person name="Chain P."/>
            <person name="Malfatti S."/>
            <person name="Shin M."/>
            <person name="Vergez L."/>
            <person name="Schmutz J."/>
            <person name="Larimer F."/>
            <person name="Land M."/>
            <person name="Hauser L."/>
            <person name="Pelletier D.A."/>
            <person name="Kyrpides N."/>
            <person name="Anderson I."/>
            <person name="Oda Y."/>
            <person name="Harwood C.S."/>
            <person name="Richardson P."/>
        </authorList>
    </citation>
    <scope>NUCLEOTIDE SEQUENCE [LARGE SCALE GENOMIC DNA]</scope>
    <source>
        <strain evidence="2 3">HaA2</strain>
    </source>
</reference>
<accession>Q2IUR6</accession>
<dbReference type="InterPro" id="IPR002789">
    <property type="entry name" value="HerA_central"/>
</dbReference>
<dbReference type="AlphaFoldDB" id="Q2IUR6"/>
<proteinExistence type="predicted"/>
<dbReference type="Pfam" id="PF01935">
    <property type="entry name" value="DUF87"/>
    <property type="match status" value="1"/>
</dbReference>
<dbReference type="eggNOG" id="COG0433">
    <property type="taxonomic scope" value="Bacteria"/>
</dbReference>
<sequence length="628" mass="68744">MINKSGLISDQLSSPFPLCDARHLTVSQQRARIVAPEQTERRVPHMSESVSRPAFGKIISVRGSMARAGLLPESRLSAAAVRATVGRFVSIRTATSTIIAMITEATSENISPNDPYVAVAAVDLLGEILPGTVRAKFQRGVTNYPTIGDAVEMISSEDLRIVYAPTGSDQINVGTLQQDPSVIAYVDIEEMLSKHFAVLGSTGVGKSTGVSLLLNEILKSRPALRIFLLDVHNEYGRCFGDKALVLNPRNLKLPFWLFNFDEIVDVLFAGRPGVPEELDVLAEVIPIAKGLYVQYTSADRLGLKRLDPKSVGYTADTPVPYRLVDLISLIDERMGKLENRSSRIIYHKLISRIETVRNDPRYAFMFDNANVGGDTMAEVISHLFRLPANGRPMTIMQLAGFPAEVVDSVVSVLCRMAFDFGLWSDGVSPLLFVCEEAHRYASADRTIGFGPTRKAVSRIAKEGRKYGVYLGLVTQRPAELDATILSQCNTLFAMRLANDRDQSLLRSAVSDAAANLLSFVPSLGTREVLAFGEGVALPTRLRFKEVPPQQLPRSEAAISTVPSAAAGHDMHFVSAVLERWRGATSHRDVPNDPGTVERPLARTVEAPMLQPSLGLDPDRFSLLKKPLR</sequence>